<keyword evidence="10" id="KW-0406">Ion transport</keyword>
<feature type="compositionally biased region" description="Low complexity" evidence="12">
    <location>
        <begin position="520"/>
        <end position="540"/>
    </location>
</feature>
<keyword evidence="10" id="KW-0813">Transport</keyword>
<name>A0A8H6VPJ6_9PEZI</name>
<evidence type="ECO:0000256" key="10">
    <source>
        <dbReference type="ARBA" id="ARBA00023065"/>
    </source>
</evidence>
<protein>
    <submittedName>
        <fullName evidence="16">Dual oxidase 1</fullName>
    </submittedName>
</protein>
<dbReference type="GO" id="GO:0042554">
    <property type="term" value="P:superoxide anion generation"/>
    <property type="evidence" value="ECO:0007669"/>
    <property type="project" value="TreeGrafter"/>
</dbReference>
<dbReference type="PANTHER" id="PTHR11972">
    <property type="entry name" value="NADPH OXIDASE"/>
    <property type="match status" value="1"/>
</dbReference>
<dbReference type="InterPro" id="IPR050369">
    <property type="entry name" value="RBOH/FRE"/>
</dbReference>
<dbReference type="CDD" id="cd06186">
    <property type="entry name" value="NOX_Duox_like_FAD_NADP"/>
    <property type="match status" value="1"/>
</dbReference>
<dbReference type="SFLD" id="SFLDG01169">
    <property type="entry name" value="NADPH_oxidase_subgroup_(NOX)"/>
    <property type="match status" value="1"/>
</dbReference>
<evidence type="ECO:0000256" key="13">
    <source>
        <dbReference type="SAM" id="Phobius"/>
    </source>
</evidence>
<proteinExistence type="predicted"/>
<dbReference type="SUPFAM" id="SSF63380">
    <property type="entry name" value="Riboflavin synthase domain-like"/>
    <property type="match status" value="1"/>
</dbReference>
<keyword evidence="6" id="KW-0521">NADP</keyword>
<dbReference type="PANTHER" id="PTHR11972:SF153">
    <property type="entry name" value="SUPEROXIDE-GENERATING NADPH OXIDASE HEAVY CHAIN SUBUNIT A"/>
    <property type="match status" value="1"/>
</dbReference>
<dbReference type="InterPro" id="IPR017927">
    <property type="entry name" value="FAD-bd_FR_type"/>
</dbReference>
<feature type="transmembrane region" description="Helical" evidence="13">
    <location>
        <begin position="190"/>
        <end position="210"/>
    </location>
</feature>
<evidence type="ECO:0000313" key="17">
    <source>
        <dbReference type="Proteomes" id="UP000660729"/>
    </source>
</evidence>
<dbReference type="Pfam" id="PF08030">
    <property type="entry name" value="NAD_binding_6"/>
    <property type="match status" value="1"/>
</dbReference>
<dbReference type="Gene3D" id="3.40.50.80">
    <property type="entry name" value="Nucleotide-binding domain of ferredoxin-NADP reductase (FNR) module"/>
    <property type="match status" value="1"/>
</dbReference>
<feature type="compositionally biased region" description="Basic and acidic residues" evidence="12">
    <location>
        <begin position="122"/>
        <end position="136"/>
    </location>
</feature>
<dbReference type="Pfam" id="PF08022">
    <property type="entry name" value="FAD_binding_8"/>
    <property type="match status" value="1"/>
</dbReference>
<evidence type="ECO:0000256" key="4">
    <source>
        <dbReference type="ARBA" id="ARBA00022827"/>
    </source>
</evidence>
<dbReference type="OrthoDB" id="167398at2759"/>
<comment type="subcellular location">
    <subcellularLocation>
        <location evidence="1">Membrane</location>
        <topology evidence="1">Multi-pass membrane protein</topology>
    </subcellularLocation>
</comment>
<dbReference type="SFLD" id="SFLDS00052">
    <property type="entry name" value="Ferric_Reductase_Domain"/>
    <property type="match status" value="1"/>
</dbReference>
<dbReference type="GO" id="GO:0006811">
    <property type="term" value="P:monoatomic ion transport"/>
    <property type="evidence" value="ECO:0007669"/>
    <property type="project" value="UniProtKB-KW"/>
</dbReference>
<comment type="caution">
    <text evidence="16">The sequence shown here is derived from an EMBL/GenBank/DDBJ whole genome shotgun (WGS) entry which is preliminary data.</text>
</comment>
<feature type="region of interest" description="Disordered" evidence="12">
    <location>
        <begin position="114"/>
        <end position="136"/>
    </location>
</feature>
<gene>
    <name evidence="16" type="ORF">HII31_02826</name>
</gene>
<evidence type="ECO:0000256" key="3">
    <source>
        <dbReference type="ARBA" id="ARBA00022692"/>
    </source>
</evidence>
<dbReference type="InterPro" id="IPR018247">
    <property type="entry name" value="EF_Hand_1_Ca_BS"/>
</dbReference>
<evidence type="ECO:0000259" key="15">
    <source>
        <dbReference type="PROSITE" id="PS51384"/>
    </source>
</evidence>
<evidence type="ECO:0000256" key="12">
    <source>
        <dbReference type="SAM" id="MobiDB-lite"/>
    </source>
</evidence>
<feature type="transmembrane region" description="Helical" evidence="13">
    <location>
        <begin position="145"/>
        <end position="170"/>
    </location>
</feature>
<dbReference type="PROSITE" id="PS50222">
    <property type="entry name" value="EF_HAND_2"/>
    <property type="match status" value="1"/>
</dbReference>
<dbReference type="Proteomes" id="UP000660729">
    <property type="component" value="Unassembled WGS sequence"/>
</dbReference>
<evidence type="ECO:0000256" key="7">
    <source>
        <dbReference type="ARBA" id="ARBA00022982"/>
    </source>
</evidence>
<dbReference type="Gene3D" id="2.40.30.10">
    <property type="entry name" value="Translation factors"/>
    <property type="match status" value="1"/>
</dbReference>
<evidence type="ECO:0000256" key="1">
    <source>
        <dbReference type="ARBA" id="ARBA00004141"/>
    </source>
</evidence>
<keyword evidence="3 13" id="KW-0812">Transmembrane</keyword>
<keyword evidence="9" id="KW-0560">Oxidoreductase</keyword>
<accession>A0A8H6VPJ6</accession>
<dbReference type="InterPro" id="IPR039261">
    <property type="entry name" value="FNR_nucleotide-bd"/>
</dbReference>
<feature type="domain" description="EF-hand" evidence="14">
    <location>
        <begin position="22"/>
        <end position="57"/>
    </location>
</feature>
<dbReference type="GO" id="GO:0005509">
    <property type="term" value="F:calcium ion binding"/>
    <property type="evidence" value="ECO:0007669"/>
    <property type="project" value="InterPro"/>
</dbReference>
<feature type="region of interest" description="Disordered" evidence="12">
    <location>
        <begin position="504"/>
        <end position="561"/>
    </location>
</feature>
<evidence type="ECO:0000256" key="2">
    <source>
        <dbReference type="ARBA" id="ARBA00022630"/>
    </source>
</evidence>
<feature type="domain" description="FAD-binding FR-type" evidence="15">
    <location>
        <begin position="369"/>
        <end position="471"/>
    </location>
</feature>
<dbReference type="GO" id="GO:0043020">
    <property type="term" value="C:NADPH oxidase complex"/>
    <property type="evidence" value="ECO:0007669"/>
    <property type="project" value="TreeGrafter"/>
</dbReference>
<dbReference type="GO" id="GO:0016175">
    <property type="term" value="F:superoxide-generating NAD(P)H oxidase activity"/>
    <property type="evidence" value="ECO:0007669"/>
    <property type="project" value="TreeGrafter"/>
</dbReference>
<keyword evidence="4" id="KW-0274">FAD</keyword>
<sequence>MENLEPTISRLRPVLTANFNQLTDKEINDFFDDLDRDKDGYVTFEELEAKLHEVHEELAPQLQKHHLLHPARRDVEKQAGHSGDGLHQFLCAIMPECGSRLNREEFIRHVQTWEVPSQSQSDSKETDQEDRDQEKKLPRRRRIRAYWAVHGPNIIFIAMVVALVLAIMLWQGGIYIVNREARAALGWGVIMAKLNAGAIYPTFVFMLLSMSRHLSTFLRRSYYLSRFINWDYCQKFHIIMSCFGLLFATLHAIGHLTGSFLIGSQPSRQEALAAYLGVPTPMPYVAFVRTLPGWSGIVALGLYWTLSSLSMPAVRKWSYELFQLGHLLMFPMIGLLCAHGTKRLLQYPMFGFWIAFPFCLVLFERLERLGRGFVKIAAEAKVMHEDAIVITCKRPSGKWWKYSAGQYLLLQVPEISFFQWHPFTISSCRGDELSLHIKVEGDWTEKLRDLVLKQGSIKVGLDGPFGAPAQRFYDYDYSIIVGGGIGITPFSAILTDLEESFNEEKDPWEERKRSRSPHFSARGSRASSRRPTQVTTSSSSELTKEKDLNHAGPDSPEPRCINPDRRVDFHWSVREKNDLLWFSDLLNRAIVGAGPLAKENKLDLNINTHITAKRKNISTHVFRYILDGYRTAAAPYSALTGLKQRSHFGRPDFDHILEKHFQDLVDDGIREKKVGVFYCGTPVVGEILADRCHELTAKARNMGLRIRYDFLMEVFG</sequence>
<evidence type="ECO:0000256" key="11">
    <source>
        <dbReference type="ARBA" id="ARBA00023136"/>
    </source>
</evidence>
<feature type="transmembrane region" description="Helical" evidence="13">
    <location>
        <begin position="236"/>
        <end position="262"/>
    </location>
</feature>
<dbReference type="InterPro" id="IPR017938">
    <property type="entry name" value="Riboflavin_synthase-like_b-brl"/>
</dbReference>
<keyword evidence="2" id="KW-0285">Flavoprotein</keyword>
<dbReference type="SUPFAM" id="SSF47473">
    <property type="entry name" value="EF-hand"/>
    <property type="match status" value="1"/>
</dbReference>
<dbReference type="InterPro" id="IPR011992">
    <property type="entry name" value="EF-hand-dom_pair"/>
</dbReference>
<evidence type="ECO:0000256" key="5">
    <source>
        <dbReference type="ARBA" id="ARBA00022837"/>
    </source>
</evidence>
<keyword evidence="17" id="KW-1185">Reference proteome</keyword>
<dbReference type="InterPro" id="IPR002048">
    <property type="entry name" value="EF_hand_dom"/>
</dbReference>
<dbReference type="GO" id="GO:0006952">
    <property type="term" value="P:defense response"/>
    <property type="evidence" value="ECO:0007669"/>
    <property type="project" value="TreeGrafter"/>
</dbReference>
<keyword evidence="7" id="KW-0249">Electron transport</keyword>
<organism evidence="16 17">
    <name type="scientific">Pseudocercospora fuligena</name>
    <dbReference type="NCBI Taxonomy" id="685502"/>
    <lineage>
        <taxon>Eukaryota</taxon>
        <taxon>Fungi</taxon>
        <taxon>Dikarya</taxon>
        <taxon>Ascomycota</taxon>
        <taxon>Pezizomycotina</taxon>
        <taxon>Dothideomycetes</taxon>
        <taxon>Dothideomycetidae</taxon>
        <taxon>Mycosphaerellales</taxon>
        <taxon>Mycosphaerellaceae</taxon>
        <taxon>Pseudocercospora</taxon>
    </lineage>
</organism>
<dbReference type="PROSITE" id="PS00018">
    <property type="entry name" value="EF_HAND_1"/>
    <property type="match status" value="1"/>
</dbReference>
<dbReference type="Pfam" id="PF01794">
    <property type="entry name" value="Ferric_reduct"/>
    <property type="match status" value="1"/>
</dbReference>
<dbReference type="InterPro" id="IPR013130">
    <property type="entry name" value="Fe3_Rdtase_TM_dom"/>
</dbReference>
<feature type="transmembrane region" description="Helical" evidence="13">
    <location>
        <begin position="282"/>
        <end position="305"/>
    </location>
</feature>
<keyword evidence="5" id="KW-0106">Calcium</keyword>
<evidence type="ECO:0000256" key="9">
    <source>
        <dbReference type="ARBA" id="ARBA00023002"/>
    </source>
</evidence>
<evidence type="ECO:0000256" key="6">
    <source>
        <dbReference type="ARBA" id="ARBA00022857"/>
    </source>
</evidence>
<dbReference type="InterPro" id="IPR013112">
    <property type="entry name" value="FAD-bd_8"/>
</dbReference>
<dbReference type="AlphaFoldDB" id="A0A8H6VPJ6"/>
<evidence type="ECO:0000256" key="8">
    <source>
        <dbReference type="ARBA" id="ARBA00022989"/>
    </source>
</evidence>
<reference evidence="16" key="1">
    <citation type="submission" date="2020-04" db="EMBL/GenBank/DDBJ databases">
        <title>Draft genome resource of the tomato pathogen Pseudocercospora fuligena.</title>
        <authorList>
            <person name="Zaccaron A."/>
        </authorList>
    </citation>
    <scope>NUCLEOTIDE SEQUENCE</scope>
    <source>
        <strain evidence="16">PF001</strain>
    </source>
</reference>
<evidence type="ECO:0000313" key="16">
    <source>
        <dbReference type="EMBL" id="KAF7195809.1"/>
    </source>
</evidence>
<dbReference type="EMBL" id="JABCIY010000036">
    <property type="protein sequence ID" value="KAF7195809.1"/>
    <property type="molecule type" value="Genomic_DNA"/>
</dbReference>
<dbReference type="Gene3D" id="1.10.238.10">
    <property type="entry name" value="EF-hand"/>
    <property type="match status" value="1"/>
</dbReference>
<dbReference type="PROSITE" id="PS51384">
    <property type="entry name" value="FAD_FR"/>
    <property type="match status" value="1"/>
</dbReference>
<feature type="transmembrane region" description="Helical" evidence="13">
    <location>
        <begin position="344"/>
        <end position="363"/>
    </location>
</feature>
<dbReference type="InterPro" id="IPR013121">
    <property type="entry name" value="Fe_red_NAD-bd_6"/>
</dbReference>
<dbReference type="SUPFAM" id="SSF52343">
    <property type="entry name" value="Ferredoxin reductase-like, C-terminal NADP-linked domain"/>
    <property type="match status" value="1"/>
</dbReference>
<evidence type="ECO:0000259" key="14">
    <source>
        <dbReference type="PROSITE" id="PS50222"/>
    </source>
</evidence>
<dbReference type="SMART" id="SM00054">
    <property type="entry name" value="EFh"/>
    <property type="match status" value="1"/>
</dbReference>
<keyword evidence="8 13" id="KW-1133">Transmembrane helix</keyword>
<keyword evidence="11 13" id="KW-0472">Membrane</keyword>